<keyword evidence="2" id="KW-1185">Reference proteome</keyword>
<name>A0A4Y2IRA6_ARAVE</name>
<comment type="caution">
    <text evidence="1">The sequence shown here is derived from an EMBL/GenBank/DDBJ whole genome shotgun (WGS) entry which is preliminary data.</text>
</comment>
<dbReference type="AlphaFoldDB" id="A0A4Y2IRA6"/>
<proteinExistence type="predicted"/>
<protein>
    <submittedName>
        <fullName evidence="1">Uncharacterized protein</fullName>
    </submittedName>
</protein>
<accession>A0A4Y2IRA6</accession>
<dbReference type="Proteomes" id="UP000499080">
    <property type="component" value="Unassembled WGS sequence"/>
</dbReference>
<organism evidence="1 2">
    <name type="scientific">Araneus ventricosus</name>
    <name type="common">Orbweaver spider</name>
    <name type="synonym">Epeira ventricosa</name>
    <dbReference type="NCBI Taxonomy" id="182803"/>
    <lineage>
        <taxon>Eukaryota</taxon>
        <taxon>Metazoa</taxon>
        <taxon>Ecdysozoa</taxon>
        <taxon>Arthropoda</taxon>
        <taxon>Chelicerata</taxon>
        <taxon>Arachnida</taxon>
        <taxon>Araneae</taxon>
        <taxon>Araneomorphae</taxon>
        <taxon>Entelegynae</taxon>
        <taxon>Araneoidea</taxon>
        <taxon>Araneidae</taxon>
        <taxon>Araneus</taxon>
    </lineage>
</organism>
<gene>
    <name evidence="1" type="ORF">AVEN_203718_1</name>
</gene>
<reference evidence="1 2" key="1">
    <citation type="journal article" date="2019" name="Sci. Rep.">
        <title>Orb-weaving spider Araneus ventricosus genome elucidates the spidroin gene catalogue.</title>
        <authorList>
            <person name="Kono N."/>
            <person name="Nakamura H."/>
            <person name="Ohtoshi R."/>
            <person name="Moran D.A.P."/>
            <person name="Shinohara A."/>
            <person name="Yoshida Y."/>
            <person name="Fujiwara M."/>
            <person name="Mori M."/>
            <person name="Tomita M."/>
            <person name="Arakawa K."/>
        </authorList>
    </citation>
    <scope>NUCLEOTIDE SEQUENCE [LARGE SCALE GENOMIC DNA]</scope>
</reference>
<evidence type="ECO:0000313" key="2">
    <source>
        <dbReference type="Proteomes" id="UP000499080"/>
    </source>
</evidence>
<dbReference type="EMBL" id="BGPR01002866">
    <property type="protein sequence ID" value="GBM80204.1"/>
    <property type="molecule type" value="Genomic_DNA"/>
</dbReference>
<evidence type="ECO:0000313" key="1">
    <source>
        <dbReference type="EMBL" id="GBM80204.1"/>
    </source>
</evidence>
<sequence length="109" mass="12993">MTNQRTGFFLLPVRSSHVSLRNSDFYPPSEWMSPFLDQSSVIQYLSTRKKSQYCQNQGYPVSTPLCPITKRNYWTQRHTRAIVQSTKAKNRRIEKKKWCSFEIWHSCWG</sequence>